<evidence type="ECO:0000256" key="2">
    <source>
        <dbReference type="SAM" id="Phobius"/>
    </source>
</evidence>
<dbReference type="PANTHER" id="PTHR30329">
    <property type="entry name" value="STATOR ELEMENT OF FLAGELLAR MOTOR COMPLEX"/>
    <property type="match status" value="1"/>
</dbReference>
<protein>
    <submittedName>
        <fullName evidence="4">Outer membrane protein OmpA</fullName>
    </submittedName>
</protein>
<name>A0A1I2D9E3_9BACT</name>
<dbReference type="SUPFAM" id="SSF49464">
    <property type="entry name" value="Carboxypeptidase regulatory domain-like"/>
    <property type="match status" value="1"/>
</dbReference>
<dbReference type="AlphaFoldDB" id="A0A1I2D9E3"/>
<dbReference type="SUPFAM" id="SSF82171">
    <property type="entry name" value="DPP6 N-terminal domain-like"/>
    <property type="match status" value="1"/>
</dbReference>
<dbReference type="STRING" id="1003.SAMN04488541_1006124"/>
<dbReference type="EMBL" id="FONY01000006">
    <property type="protein sequence ID" value="SFE77098.1"/>
    <property type="molecule type" value="Genomic_DNA"/>
</dbReference>
<feature type="domain" description="OmpA-like" evidence="3">
    <location>
        <begin position="684"/>
        <end position="805"/>
    </location>
</feature>
<organism evidence="4 5">
    <name type="scientific">Thermoflexibacter ruber</name>
    <dbReference type="NCBI Taxonomy" id="1003"/>
    <lineage>
        <taxon>Bacteria</taxon>
        <taxon>Pseudomonadati</taxon>
        <taxon>Bacteroidota</taxon>
        <taxon>Cytophagia</taxon>
        <taxon>Cytophagales</taxon>
        <taxon>Thermoflexibacteraceae</taxon>
        <taxon>Thermoflexibacter</taxon>
    </lineage>
</organism>
<dbReference type="GO" id="GO:0016020">
    <property type="term" value="C:membrane"/>
    <property type="evidence" value="ECO:0007669"/>
    <property type="project" value="UniProtKB-UniRule"/>
</dbReference>
<reference evidence="4 5" key="1">
    <citation type="submission" date="2016-10" db="EMBL/GenBank/DDBJ databases">
        <authorList>
            <person name="de Groot N.N."/>
        </authorList>
    </citation>
    <scope>NUCLEOTIDE SEQUENCE [LARGE SCALE GENOMIC DNA]</scope>
    <source>
        <strain>GEY</strain>
        <strain evidence="5">DSM 9560</strain>
    </source>
</reference>
<gene>
    <name evidence="4" type="ORF">SAMN04488541_1006124</name>
</gene>
<dbReference type="Proteomes" id="UP000199513">
    <property type="component" value="Unassembled WGS sequence"/>
</dbReference>
<dbReference type="Pfam" id="PF07676">
    <property type="entry name" value="PD40"/>
    <property type="match status" value="2"/>
</dbReference>
<dbReference type="RefSeq" id="WP_091541159.1">
    <property type="nucleotide sequence ID" value="NZ_FONY01000006.1"/>
</dbReference>
<evidence type="ECO:0000313" key="5">
    <source>
        <dbReference type="Proteomes" id="UP000199513"/>
    </source>
</evidence>
<sequence length="805" mass="92315">MNHIHVQILHIKYYLGFLDVKLLAINHLKKLSYFCQKSLVCFLVFFFICFFLSYNLFAQRPTFEENTEKTTPLLPGLFNFSKQDSTMQNVRSLKAPEFFAESYRFSIKLLRFNTESDELFPVFYRQGLFFHRLKDKYPLKLGITAWNKPSRTRVFFVTHPDSMREQRRIYTAVRQAQKSNIVGAQFLENGEHIFFAKTNPLPLNIFDKEEIKLCKSSLYEARVSRSVWFSASPVQIPETEDYSIAHPSISPDGKYLFFTSNMPGGYGGTDIYVTTKQANGTWSEPQNLGSQVNSPADEITPFYHEDGNLYFASNRQGGMGGFDIYEAKKIGDFFEKVKNVGAPINSEDDDISFIINDSKRIGYFASNRRGNFDIYRSNTLLLNISRNITDGGADVFGQFNFELTGNVFDSITGQPIKKAIVKIRDIENDDIRIGFTDNSGKYRFIVQNEKRYQLAVTKLNYQTTKDYEFSTFGILRPVSVSIDMLMSPNTYRFRLNIEVIEKDTISEIIKKPIPDARLLLEETGSKEVKEVYADLQGKYTFDLQQDKSYKLTVFKEGFDISLPYRIYTVRKNSAQTLDLQIPLTKTIQNKRRAVIRAIVTDTEDGRALIGATVGLRNKNTGQTYEGQTDDNGVAIFVVDTLYNYQLWAVKEKYQANDYIDVSMIGIESGRVVEAILPMRAVNYKPVPLTFTLPSIYYPAGKITFNEEVQTQLDAVAKILKEHEGLKVSIFSHTDNTDKPKANEELSRQRANAAVSYLLKKGIDRKRFIAIYSLGATKMKNDCYKIQCTEAQHAENRRIDFAIVER</sequence>
<dbReference type="PANTHER" id="PTHR30329:SF21">
    <property type="entry name" value="LIPOPROTEIN YIAD-RELATED"/>
    <property type="match status" value="1"/>
</dbReference>
<evidence type="ECO:0000259" key="3">
    <source>
        <dbReference type="PROSITE" id="PS51123"/>
    </source>
</evidence>
<dbReference type="CDD" id="cd07185">
    <property type="entry name" value="OmpA_C-like"/>
    <property type="match status" value="1"/>
</dbReference>
<dbReference type="SUPFAM" id="SSF103088">
    <property type="entry name" value="OmpA-like"/>
    <property type="match status" value="1"/>
</dbReference>
<dbReference type="InterPro" id="IPR008969">
    <property type="entry name" value="CarboxyPept-like_regulatory"/>
</dbReference>
<proteinExistence type="predicted"/>
<evidence type="ECO:0000256" key="1">
    <source>
        <dbReference type="PROSITE-ProRule" id="PRU00473"/>
    </source>
</evidence>
<dbReference type="Gene3D" id="2.60.40.1120">
    <property type="entry name" value="Carboxypeptidase-like, regulatory domain"/>
    <property type="match status" value="1"/>
</dbReference>
<dbReference type="InterPro" id="IPR036737">
    <property type="entry name" value="OmpA-like_sf"/>
</dbReference>
<keyword evidence="2" id="KW-1133">Transmembrane helix</keyword>
<dbReference type="Gene3D" id="3.30.1330.60">
    <property type="entry name" value="OmpA-like domain"/>
    <property type="match status" value="1"/>
</dbReference>
<dbReference type="Gene3D" id="2.120.10.30">
    <property type="entry name" value="TolB, C-terminal domain"/>
    <property type="match status" value="1"/>
</dbReference>
<dbReference type="OrthoDB" id="1488841at2"/>
<dbReference type="InterPro" id="IPR011042">
    <property type="entry name" value="6-blade_b-propeller_TolB-like"/>
</dbReference>
<dbReference type="InterPro" id="IPR050330">
    <property type="entry name" value="Bact_OuterMem_StrucFunc"/>
</dbReference>
<keyword evidence="1 2" id="KW-0472">Membrane</keyword>
<dbReference type="Pfam" id="PF00691">
    <property type="entry name" value="OmpA"/>
    <property type="match status" value="1"/>
</dbReference>
<dbReference type="InterPro" id="IPR011659">
    <property type="entry name" value="WD40"/>
</dbReference>
<dbReference type="PROSITE" id="PS51123">
    <property type="entry name" value="OMPA_2"/>
    <property type="match status" value="1"/>
</dbReference>
<accession>A0A1I2D9E3</accession>
<dbReference type="InterPro" id="IPR006665">
    <property type="entry name" value="OmpA-like"/>
</dbReference>
<evidence type="ECO:0000313" key="4">
    <source>
        <dbReference type="EMBL" id="SFE77098.1"/>
    </source>
</evidence>
<keyword evidence="5" id="KW-1185">Reference proteome</keyword>
<keyword evidence="2" id="KW-0812">Transmembrane</keyword>
<feature type="transmembrane region" description="Helical" evidence="2">
    <location>
        <begin position="39"/>
        <end position="57"/>
    </location>
</feature>